<evidence type="ECO:0000256" key="1">
    <source>
        <dbReference type="SAM" id="MobiDB-lite"/>
    </source>
</evidence>
<dbReference type="RefSeq" id="XP_001748414.1">
    <property type="nucleotide sequence ID" value="XM_001748362.1"/>
</dbReference>
<feature type="compositionally biased region" description="Basic and acidic residues" evidence="1">
    <location>
        <begin position="1"/>
        <end position="12"/>
    </location>
</feature>
<evidence type="ECO:0000313" key="3">
    <source>
        <dbReference type="Proteomes" id="UP000001357"/>
    </source>
</evidence>
<dbReference type="AlphaFoldDB" id="A9V6E8"/>
<dbReference type="Proteomes" id="UP000001357">
    <property type="component" value="Unassembled WGS sequence"/>
</dbReference>
<accession>A9V6E8</accession>
<name>A9V6E8_MONBE</name>
<evidence type="ECO:0000313" key="2">
    <source>
        <dbReference type="EMBL" id="EDQ86869.1"/>
    </source>
</evidence>
<feature type="region of interest" description="Disordered" evidence="1">
    <location>
        <begin position="1"/>
        <end position="110"/>
    </location>
</feature>
<protein>
    <submittedName>
        <fullName evidence="2">Uncharacterized protein</fullName>
    </submittedName>
</protein>
<sequence>MTKGQSKGERTQDSSASHGAEVAGAKQAHPHSGHGFLHRLHRHRNVSEPIAAPVEPRQSTDKPRRQPPTPNPAPSAEPLVKEPAGPSPTPQGAQSPRQASPTPASPHVLRDTARPLPRQLRQLKSSNNLLSTPVEAPPELESKGLPMPTLDPDQPPLSLLPESPSTTRLVLTTDSRGRSRRRESLLTATRFFTMHKSPNLNHNAAQRQQPRSPPRRIGILTAPCPSISGYESVDATIVRYGQKPPVCDTIAQPQLTTSHTAQAMLGPCAPYGTRMHPTSWLACLLLLTTWFIGRSCQANPHGTTRQWKFVWVTCLSPYVIPPPRDPQLRLSALAVHELAFPEPDLQVNDTPLQGISDEDVLTTLKRCSRQAAHDKEAITIVLKRVADATRQQLNFIPLGGTATWQQPPPREERV</sequence>
<feature type="compositionally biased region" description="Basic residues" evidence="1">
    <location>
        <begin position="28"/>
        <end position="44"/>
    </location>
</feature>
<feature type="compositionally biased region" description="Pro residues" evidence="1">
    <location>
        <begin position="66"/>
        <end position="75"/>
    </location>
</feature>
<feature type="compositionally biased region" description="Polar residues" evidence="1">
    <location>
        <begin position="90"/>
        <end position="102"/>
    </location>
</feature>
<feature type="compositionally biased region" description="Polar residues" evidence="1">
    <location>
        <begin position="122"/>
        <end position="131"/>
    </location>
</feature>
<reference evidence="2 3" key="1">
    <citation type="journal article" date="2008" name="Nature">
        <title>The genome of the choanoflagellate Monosiga brevicollis and the origin of metazoans.</title>
        <authorList>
            <consortium name="JGI Sequencing"/>
            <person name="King N."/>
            <person name="Westbrook M.J."/>
            <person name="Young S.L."/>
            <person name="Kuo A."/>
            <person name="Abedin M."/>
            <person name="Chapman J."/>
            <person name="Fairclough S."/>
            <person name="Hellsten U."/>
            <person name="Isogai Y."/>
            <person name="Letunic I."/>
            <person name="Marr M."/>
            <person name="Pincus D."/>
            <person name="Putnam N."/>
            <person name="Rokas A."/>
            <person name="Wright K.J."/>
            <person name="Zuzow R."/>
            <person name="Dirks W."/>
            <person name="Good M."/>
            <person name="Goodstein D."/>
            <person name="Lemons D."/>
            <person name="Li W."/>
            <person name="Lyons J.B."/>
            <person name="Morris A."/>
            <person name="Nichols S."/>
            <person name="Richter D.J."/>
            <person name="Salamov A."/>
            <person name="Bork P."/>
            <person name="Lim W.A."/>
            <person name="Manning G."/>
            <person name="Miller W.T."/>
            <person name="McGinnis W."/>
            <person name="Shapiro H."/>
            <person name="Tjian R."/>
            <person name="Grigoriev I.V."/>
            <person name="Rokhsar D."/>
        </authorList>
    </citation>
    <scope>NUCLEOTIDE SEQUENCE [LARGE SCALE GENOMIC DNA]</scope>
    <source>
        <strain evidence="3">MX1 / ATCC 50154</strain>
    </source>
</reference>
<feature type="compositionally biased region" description="Low complexity" evidence="1">
    <location>
        <begin position="148"/>
        <end position="163"/>
    </location>
</feature>
<keyword evidence="3" id="KW-1185">Reference proteome</keyword>
<dbReference type="EMBL" id="CH991563">
    <property type="protein sequence ID" value="EDQ86869.1"/>
    <property type="molecule type" value="Genomic_DNA"/>
</dbReference>
<dbReference type="InParanoid" id="A9V6E8"/>
<feature type="region of interest" description="Disordered" evidence="1">
    <location>
        <begin position="122"/>
        <end position="163"/>
    </location>
</feature>
<gene>
    <name evidence="2" type="ORF">MONBRDRAFT_10600</name>
</gene>
<organism evidence="2 3">
    <name type="scientific">Monosiga brevicollis</name>
    <name type="common">Choanoflagellate</name>
    <dbReference type="NCBI Taxonomy" id="81824"/>
    <lineage>
        <taxon>Eukaryota</taxon>
        <taxon>Choanoflagellata</taxon>
        <taxon>Craspedida</taxon>
        <taxon>Salpingoecidae</taxon>
        <taxon>Monosiga</taxon>
    </lineage>
</organism>
<dbReference type="KEGG" id="mbr:MONBRDRAFT_10600"/>
<proteinExistence type="predicted"/>
<dbReference type="GeneID" id="5893698"/>